<evidence type="ECO:0000256" key="1">
    <source>
        <dbReference type="SAM" id="MobiDB-lite"/>
    </source>
</evidence>
<feature type="compositionally biased region" description="Basic and acidic residues" evidence="1">
    <location>
        <begin position="418"/>
        <end position="444"/>
    </location>
</feature>
<dbReference type="VEuPathDB" id="TriTrypDB:Tb427_000441000"/>
<dbReference type="AlphaFoldDB" id="S5FUV6"/>
<gene>
    <name evidence="3" type="primary">VSG</name>
</gene>
<sequence>MNRLSITAILVIKAVFVGADDAKEADLTTVCHAALYLAALEEQLATEVEAAKTDVIDLDKQRRRLTLAAAIGAGTENGCLLAAAAAAAAQHTKAAAETINTAIKNKAEGLRHLAQFTKTAEAAVKLANTEFEIGNSAHKQVSASSTAHKLTPKLKTPAACQVTKTQNKWQTESKEIKPKLVEKFITVDTTKLLDNINPSIITVTYNSGCTGSTSWTGWTSAKSSCAINDISSVANGPTAKPAEVPDATAGTPKKIKIFKDDKPEQGCEAETANGGRDADEKKSLYKICKALTTEIKTPKPIELTGPTLSEIPIVKQVAKGCLRQYKDKTEMKPADEENMTTFLKDAYTDSTTKFEAKFKKLLADTKMLVYRGGKVQPVTIDTIIDDTEEHDALSRLRTIRAASAQASDKSVNTTSQKELGKDAGDKKDGDKKGEVCTGTEEKDCDKTKCDWNAEKKECKVKEGAAVISAVIKAPLLLAFLLF</sequence>
<feature type="compositionally biased region" description="Polar residues" evidence="1">
    <location>
        <begin position="405"/>
        <end position="417"/>
    </location>
</feature>
<feature type="chain" id="PRO_5004528294" evidence="2">
    <location>
        <begin position="20"/>
        <end position="482"/>
    </location>
</feature>
<proteinExistence type="evidence at transcript level"/>
<feature type="region of interest" description="Disordered" evidence="1">
    <location>
        <begin position="405"/>
        <end position="444"/>
    </location>
</feature>
<keyword evidence="2" id="KW-0732">Signal</keyword>
<accession>S5FUV6</accession>
<dbReference type="SUPFAM" id="SSF58087">
    <property type="entry name" value="Variant surface glycoprotein (N-terminal domain)"/>
    <property type="match status" value="1"/>
</dbReference>
<dbReference type="VEuPathDB" id="TriTrypDB:Tb11.v5.0312"/>
<reference evidence="3" key="1">
    <citation type="journal article" date="2013" name="PLoS Pathog.">
        <title>Mosaic VSGs and the Scale of Trypanosoma brucei Antigenic Variation.</title>
        <authorList>
            <person name="Hall J.P."/>
            <person name="Wang H."/>
            <person name="Barry J.D."/>
        </authorList>
    </citation>
    <scope>NUCLEOTIDE SEQUENCE</scope>
    <source>
        <strain evidence="3">TREU927/4 GUTat 10.1</strain>
    </source>
</reference>
<dbReference type="VEuPathDB" id="TriTrypDB:Tb1125.Tb11.v5.0312"/>
<protein>
    <submittedName>
        <fullName evidence="3">Variant surface glycoprotein</fullName>
    </submittedName>
</protein>
<evidence type="ECO:0000256" key="2">
    <source>
        <dbReference type="SAM" id="SignalP"/>
    </source>
</evidence>
<name>S5FUV6_9TRYP</name>
<dbReference type="EMBL" id="KC434555">
    <property type="protein sequence ID" value="AGQ49899.1"/>
    <property type="molecule type" value="mRNA"/>
</dbReference>
<reference evidence="3" key="2">
    <citation type="submission" date="2013-01" db="EMBL/GenBank/DDBJ databases">
        <authorList>
            <person name="Hall J.P.J."/>
            <person name="Barry J.D."/>
        </authorList>
    </citation>
    <scope>NUCLEOTIDE SEQUENCE</scope>
    <source>
        <strain evidence="3">TREU927/4 GUTat 10.1</strain>
    </source>
</reference>
<feature type="signal peptide" evidence="2">
    <location>
        <begin position="1"/>
        <end position="19"/>
    </location>
</feature>
<evidence type="ECO:0000313" key="3">
    <source>
        <dbReference type="EMBL" id="AGQ49899.1"/>
    </source>
</evidence>
<organism evidence="3">
    <name type="scientific">Trypanosoma brucei</name>
    <dbReference type="NCBI Taxonomy" id="5691"/>
    <lineage>
        <taxon>Eukaryota</taxon>
        <taxon>Discoba</taxon>
        <taxon>Euglenozoa</taxon>
        <taxon>Kinetoplastea</taxon>
        <taxon>Metakinetoplastina</taxon>
        <taxon>Trypanosomatida</taxon>
        <taxon>Trypanosomatidae</taxon>
        <taxon>Trypanosoma</taxon>
    </lineage>
</organism>